<evidence type="ECO:0000256" key="8">
    <source>
        <dbReference type="ARBA" id="ARBA00022701"/>
    </source>
</evidence>
<keyword evidence="14" id="KW-0131">Cell cycle</keyword>
<evidence type="ECO:0000256" key="6">
    <source>
        <dbReference type="ARBA" id="ARBA00022490"/>
    </source>
</evidence>
<evidence type="ECO:0000256" key="3">
    <source>
        <dbReference type="ARBA" id="ARBA00004629"/>
    </source>
</evidence>
<evidence type="ECO:0000256" key="1">
    <source>
        <dbReference type="ARBA" id="ARBA00004123"/>
    </source>
</evidence>
<dbReference type="Pfam" id="PF08656">
    <property type="entry name" value="DASH_Dad3"/>
    <property type="match status" value="1"/>
</dbReference>
<reference evidence="18 19" key="1">
    <citation type="journal article" date="2016" name="Proc. Natl. Acad. Sci. U.S.A.">
        <title>Lipid metabolic changes in an early divergent fungus govern the establishment of a mutualistic symbiosis with endobacteria.</title>
        <authorList>
            <person name="Lastovetsky O.A."/>
            <person name="Gaspar M.L."/>
            <person name="Mondo S.J."/>
            <person name="LaButti K.M."/>
            <person name="Sandor L."/>
            <person name="Grigoriev I.V."/>
            <person name="Henry S.A."/>
            <person name="Pawlowska T.E."/>
        </authorList>
    </citation>
    <scope>NUCLEOTIDE SEQUENCE [LARGE SCALE GENOMIC DNA]</scope>
    <source>
        <strain evidence="18 19">ATCC 11559</strain>
    </source>
</reference>
<dbReference type="GO" id="GO:0051010">
    <property type="term" value="F:microtubule plus-end binding"/>
    <property type="evidence" value="ECO:0007669"/>
    <property type="project" value="TreeGrafter"/>
</dbReference>
<keyword evidence="5" id="KW-0158">Chromosome</keyword>
<sequence>MRTYEDAILNEAENLVENINKLKACASQMNDEELINIIEKLRRIEKKTSLVCTFFRASAFNHLKQTQNTNRPPFYQ</sequence>
<evidence type="ECO:0000256" key="17">
    <source>
        <dbReference type="ARBA" id="ARBA00044305"/>
    </source>
</evidence>
<dbReference type="EMBL" id="KV921387">
    <property type="protein sequence ID" value="ORE16382.1"/>
    <property type="molecule type" value="Genomic_DNA"/>
</dbReference>
<dbReference type="PANTHER" id="PTHR28017">
    <property type="entry name" value="DASH COMPLEX SUBUNIT DAD3"/>
    <property type="match status" value="1"/>
</dbReference>
<comment type="similarity">
    <text evidence="4">Belongs to the DASH complex DAD3 family.</text>
</comment>
<evidence type="ECO:0000256" key="14">
    <source>
        <dbReference type="ARBA" id="ARBA00023306"/>
    </source>
</evidence>
<dbReference type="GO" id="GO:0042729">
    <property type="term" value="C:DASH complex"/>
    <property type="evidence" value="ECO:0007669"/>
    <property type="project" value="InterPro"/>
</dbReference>
<keyword evidence="13" id="KW-0539">Nucleus</keyword>
<dbReference type="GO" id="GO:0008608">
    <property type="term" value="P:attachment of spindle microtubules to kinetochore"/>
    <property type="evidence" value="ECO:0007669"/>
    <property type="project" value="InterPro"/>
</dbReference>
<dbReference type="OMA" id="DIMVTYQ"/>
<evidence type="ECO:0000256" key="13">
    <source>
        <dbReference type="ARBA" id="ARBA00023242"/>
    </source>
</evidence>
<evidence type="ECO:0000256" key="11">
    <source>
        <dbReference type="ARBA" id="ARBA00022838"/>
    </source>
</evidence>
<dbReference type="PANTHER" id="PTHR28017:SF1">
    <property type="entry name" value="DASH COMPLEX SUBUNIT DAD3"/>
    <property type="match status" value="1"/>
</dbReference>
<dbReference type="GO" id="GO:0072686">
    <property type="term" value="C:mitotic spindle"/>
    <property type="evidence" value="ECO:0007669"/>
    <property type="project" value="InterPro"/>
</dbReference>
<dbReference type="AlphaFoldDB" id="A0A1X0RWE5"/>
<dbReference type="Proteomes" id="UP000242381">
    <property type="component" value="Unassembled WGS sequence"/>
</dbReference>
<evidence type="ECO:0000256" key="15">
    <source>
        <dbReference type="ARBA" id="ARBA00023328"/>
    </source>
</evidence>
<evidence type="ECO:0000256" key="7">
    <source>
        <dbReference type="ARBA" id="ARBA00022618"/>
    </source>
</evidence>
<organism evidence="18 19">
    <name type="scientific">Rhizopus microsporus</name>
    <dbReference type="NCBI Taxonomy" id="58291"/>
    <lineage>
        <taxon>Eukaryota</taxon>
        <taxon>Fungi</taxon>
        <taxon>Fungi incertae sedis</taxon>
        <taxon>Mucoromycota</taxon>
        <taxon>Mucoromycotina</taxon>
        <taxon>Mucoromycetes</taxon>
        <taxon>Mucorales</taxon>
        <taxon>Mucorineae</taxon>
        <taxon>Rhizopodaceae</taxon>
        <taxon>Rhizopus</taxon>
    </lineage>
</organism>
<keyword evidence="12" id="KW-0206">Cytoskeleton</keyword>
<evidence type="ECO:0000313" key="18">
    <source>
        <dbReference type="EMBL" id="ORE16382.1"/>
    </source>
</evidence>
<keyword evidence="11" id="KW-0995">Kinetochore</keyword>
<keyword evidence="7" id="KW-0132">Cell division</keyword>
<dbReference type="VEuPathDB" id="FungiDB:BCV72DRAFT_231102"/>
<evidence type="ECO:0000256" key="4">
    <source>
        <dbReference type="ARBA" id="ARBA00006277"/>
    </source>
</evidence>
<keyword evidence="15" id="KW-0137">Centromere</keyword>
<dbReference type="GO" id="GO:0051301">
    <property type="term" value="P:cell division"/>
    <property type="evidence" value="ECO:0007669"/>
    <property type="project" value="UniProtKB-KW"/>
</dbReference>
<evidence type="ECO:0000256" key="10">
    <source>
        <dbReference type="ARBA" id="ARBA00022829"/>
    </source>
</evidence>
<evidence type="ECO:0000256" key="9">
    <source>
        <dbReference type="ARBA" id="ARBA00022776"/>
    </source>
</evidence>
<accession>A0A1X0RWE5</accession>
<evidence type="ECO:0000256" key="12">
    <source>
        <dbReference type="ARBA" id="ARBA00023212"/>
    </source>
</evidence>
<comment type="subcellular location">
    <subcellularLocation>
        <location evidence="3">Chromosome</location>
        <location evidence="3">Centromere</location>
        <location evidence="3">Kinetochore</location>
    </subcellularLocation>
    <subcellularLocation>
        <location evidence="2">Cytoplasm</location>
        <location evidence="2">Cytoskeleton</location>
        <location evidence="2">Spindle</location>
    </subcellularLocation>
    <subcellularLocation>
        <location evidence="1">Nucleus</location>
    </subcellularLocation>
</comment>
<keyword evidence="6" id="KW-0963">Cytoplasm</keyword>
<dbReference type="InterPro" id="IPR013965">
    <property type="entry name" value="DASH_Dad3"/>
</dbReference>
<protein>
    <recommendedName>
        <fullName evidence="16">DASH complex subunit DAD3</fullName>
    </recommendedName>
    <alternativeName>
        <fullName evidence="17">Outer kinetochore protein DAD3</fullName>
    </alternativeName>
</protein>
<evidence type="ECO:0000256" key="2">
    <source>
        <dbReference type="ARBA" id="ARBA00004186"/>
    </source>
</evidence>
<keyword evidence="8" id="KW-0493">Microtubule</keyword>
<proteinExistence type="inferred from homology"/>
<dbReference type="GO" id="GO:0005874">
    <property type="term" value="C:microtubule"/>
    <property type="evidence" value="ECO:0007669"/>
    <property type="project" value="UniProtKB-KW"/>
</dbReference>
<evidence type="ECO:0000256" key="16">
    <source>
        <dbReference type="ARBA" id="ARBA00044179"/>
    </source>
</evidence>
<evidence type="ECO:0000256" key="5">
    <source>
        <dbReference type="ARBA" id="ARBA00022454"/>
    </source>
</evidence>
<evidence type="ECO:0000313" key="19">
    <source>
        <dbReference type="Proteomes" id="UP000242381"/>
    </source>
</evidence>
<keyword evidence="9" id="KW-0498">Mitosis</keyword>
<keyword evidence="10" id="KW-0159">Chromosome partition</keyword>
<gene>
    <name evidence="18" type="ORF">BCV71DRAFT_228124</name>
</gene>
<name>A0A1X0RWE5_RHIZD</name>